<evidence type="ECO:0000313" key="7">
    <source>
        <dbReference type="Proteomes" id="UP000284842"/>
    </source>
</evidence>
<keyword evidence="1" id="KW-1015">Disulfide bond</keyword>
<dbReference type="InterPro" id="IPR029058">
    <property type="entry name" value="AB_hydrolase_fold"/>
</dbReference>
<proteinExistence type="inferred from homology"/>
<dbReference type="EMBL" id="NHTK01005520">
    <property type="protein sequence ID" value="PPQ76888.1"/>
    <property type="molecule type" value="Genomic_DNA"/>
</dbReference>
<dbReference type="InterPro" id="IPR051218">
    <property type="entry name" value="Sec_MonoDiacylglyc_Lipase"/>
</dbReference>
<sequence>RLDRFRGVKPTQRIKVLLKVTDLKWRIDLAEDGRTHVIRTENIEDNAYWYVGIDTHTNTLCLISVPVIMRRPVPRAVALPPPVDTTGAVQRNDTRITPEQVTDLTWYFKYASSAYTPFNACANPNGQTRITGLYDIFTDTQGYIARDDSRKEIIVAFRGSTSPIDFINDVNFILTPFTSSGVSAPGDVRVHSGFLNSWNSVAPTVLDTLKQQLVGQNDYTIVTVGHSLGGAVASIAAMAIKANFANVNVRMYTYGQPRTGNPAYANWVNSLFGTGRAYRVTHTTDPVPHLPFPIMGYAHHGTEYWISTDPANSVNIVSCDPSGEDNTCSNSNTILLPVALIVLPAHFFYMDIFALTPYCG</sequence>
<accession>A0A409WEB0</accession>
<dbReference type="PANTHER" id="PTHR45856:SF25">
    <property type="entry name" value="FUNGAL LIPASE-LIKE DOMAIN-CONTAINING PROTEIN"/>
    <property type="match status" value="1"/>
</dbReference>
<feature type="domain" description="Fungal lipase-type" evidence="5">
    <location>
        <begin position="154"/>
        <end position="292"/>
    </location>
</feature>
<dbReference type="InterPro" id="IPR002921">
    <property type="entry name" value="Fungal_lipase-type"/>
</dbReference>
<evidence type="ECO:0000256" key="2">
    <source>
        <dbReference type="ARBA" id="ARBA00043996"/>
    </source>
</evidence>
<dbReference type="Proteomes" id="UP000284842">
    <property type="component" value="Unassembled WGS sequence"/>
</dbReference>
<comment type="similarity">
    <text evidence="2">Belongs to the AB hydrolase superfamily. Lipase family. Class 3 subfamily.</text>
</comment>
<evidence type="ECO:0000256" key="3">
    <source>
        <dbReference type="ARBA" id="ARBA00047591"/>
    </source>
</evidence>
<evidence type="ECO:0000259" key="5">
    <source>
        <dbReference type="Pfam" id="PF01764"/>
    </source>
</evidence>
<name>A0A409WEB0_9AGAR</name>
<gene>
    <name evidence="6" type="ORF">CVT24_008744</name>
</gene>
<reference evidence="6 7" key="1">
    <citation type="journal article" date="2018" name="Evol. Lett.">
        <title>Horizontal gene cluster transfer increased hallucinogenic mushroom diversity.</title>
        <authorList>
            <person name="Reynolds H.T."/>
            <person name="Vijayakumar V."/>
            <person name="Gluck-Thaler E."/>
            <person name="Korotkin H.B."/>
            <person name="Matheny P.B."/>
            <person name="Slot J.C."/>
        </authorList>
    </citation>
    <scope>NUCLEOTIDE SEQUENCE [LARGE SCALE GENOMIC DNA]</scope>
    <source>
        <strain evidence="6 7">2629</strain>
    </source>
</reference>
<dbReference type="CDD" id="cd00519">
    <property type="entry name" value="Lipase_3"/>
    <property type="match status" value="1"/>
</dbReference>
<organism evidence="6 7">
    <name type="scientific">Panaeolus cyanescens</name>
    <dbReference type="NCBI Taxonomy" id="181874"/>
    <lineage>
        <taxon>Eukaryota</taxon>
        <taxon>Fungi</taxon>
        <taxon>Dikarya</taxon>
        <taxon>Basidiomycota</taxon>
        <taxon>Agaricomycotina</taxon>
        <taxon>Agaricomycetes</taxon>
        <taxon>Agaricomycetidae</taxon>
        <taxon>Agaricales</taxon>
        <taxon>Agaricineae</taxon>
        <taxon>Galeropsidaceae</taxon>
        <taxon>Panaeolus</taxon>
    </lineage>
</organism>
<dbReference type="InParanoid" id="A0A409WEB0"/>
<dbReference type="Gene3D" id="3.40.50.1820">
    <property type="entry name" value="alpha/beta hydrolase"/>
    <property type="match status" value="1"/>
</dbReference>
<dbReference type="OrthoDB" id="438440at2759"/>
<comment type="catalytic activity">
    <reaction evidence="3">
        <text>a diacylglycerol + H2O = a monoacylglycerol + a fatty acid + H(+)</text>
        <dbReference type="Rhea" id="RHEA:32731"/>
        <dbReference type="ChEBI" id="CHEBI:15377"/>
        <dbReference type="ChEBI" id="CHEBI:15378"/>
        <dbReference type="ChEBI" id="CHEBI:17408"/>
        <dbReference type="ChEBI" id="CHEBI:18035"/>
        <dbReference type="ChEBI" id="CHEBI:28868"/>
    </reaction>
</comment>
<evidence type="ECO:0000313" key="6">
    <source>
        <dbReference type="EMBL" id="PPQ76888.1"/>
    </source>
</evidence>
<feature type="non-terminal residue" evidence="6">
    <location>
        <position position="1"/>
    </location>
</feature>
<dbReference type="SUPFAM" id="SSF53474">
    <property type="entry name" value="alpha/beta-Hydrolases"/>
    <property type="match status" value="1"/>
</dbReference>
<evidence type="ECO:0000256" key="4">
    <source>
        <dbReference type="ARBA" id="ARBA00048461"/>
    </source>
</evidence>
<comment type="caution">
    <text evidence="6">The sequence shown here is derived from an EMBL/GenBank/DDBJ whole genome shotgun (WGS) entry which is preliminary data.</text>
</comment>
<dbReference type="GO" id="GO:0006629">
    <property type="term" value="P:lipid metabolic process"/>
    <property type="evidence" value="ECO:0007669"/>
    <property type="project" value="InterPro"/>
</dbReference>
<dbReference type="PANTHER" id="PTHR45856">
    <property type="entry name" value="ALPHA/BETA-HYDROLASES SUPERFAMILY PROTEIN"/>
    <property type="match status" value="1"/>
</dbReference>
<protein>
    <recommendedName>
        <fullName evidence="5">Fungal lipase-type domain-containing protein</fullName>
    </recommendedName>
</protein>
<keyword evidence="7" id="KW-1185">Reference proteome</keyword>
<dbReference type="AlphaFoldDB" id="A0A409WEB0"/>
<dbReference type="Pfam" id="PF01764">
    <property type="entry name" value="Lipase_3"/>
    <property type="match status" value="1"/>
</dbReference>
<evidence type="ECO:0000256" key="1">
    <source>
        <dbReference type="ARBA" id="ARBA00023157"/>
    </source>
</evidence>
<comment type="catalytic activity">
    <reaction evidence="4">
        <text>a monoacylglycerol + H2O = glycerol + a fatty acid + H(+)</text>
        <dbReference type="Rhea" id="RHEA:15245"/>
        <dbReference type="ChEBI" id="CHEBI:15377"/>
        <dbReference type="ChEBI" id="CHEBI:15378"/>
        <dbReference type="ChEBI" id="CHEBI:17408"/>
        <dbReference type="ChEBI" id="CHEBI:17754"/>
        <dbReference type="ChEBI" id="CHEBI:28868"/>
    </reaction>
</comment>